<feature type="domain" description="Protein kinase" evidence="9">
    <location>
        <begin position="438"/>
        <end position="690"/>
    </location>
</feature>
<evidence type="ECO:0000256" key="2">
    <source>
        <dbReference type="ARBA" id="ARBA00022553"/>
    </source>
</evidence>
<feature type="binding site" evidence="7">
    <location>
        <position position="471"/>
    </location>
    <ligand>
        <name>ATP</name>
        <dbReference type="ChEBI" id="CHEBI:30616"/>
    </ligand>
</feature>
<proteinExistence type="predicted"/>
<evidence type="ECO:0000256" key="1">
    <source>
        <dbReference type="ARBA" id="ARBA00022527"/>
    </source>
</evidence>
<dbReference type="KEGG" id="xla:121396400"/>
<evidence type="ECO:0000256" key="6">
    <source>
        <dbReference type="ARBA" id="ARBA00022840"/>
    </source>
</evidence>
<reference evidence="12" key="1">
    <citation type="submission" date="2025-08" db="UniProtKB">
        <authorList>
            <consortium name="RefSeq"/>
        </authorList>
    </citation>
    <scope>IDENTIFICATION</scope>
    <source>
        <strain evidence="12">J_2021</strain>
        <tissue evidence="12">Erythrocytes</tissue>
    </source>
</reference>
<feature type="region of interest" description="Disordered" evidence="8">
    <location>
        <begin position="189"/>
        <end position="428"/>
    </location>
</feature>
<evidence type="ECO:0000259" key="10">
    <source>
        <dbReference type="PROSITE" id="PS51285"/>
    </source>
</evidence>
<dbReference type="Proteomes" id="UP000186698">
    <property type="component" value="Chromosome 7S"/>
</dbReference>
<dbReference type="PROSITE" id="PS00108">
    <property type="entry name" value="PROTEIN_KINASE_ST"/>
    <property type="match status" value="1"/>
</dbReference>
<evidence type="ECO:0000256" key="5">
    <source>
        <dbReference type="ARBA" id="ARBA00022777"/>
    </source>
</evidence>
<dbReference type="AlphaFoldDB" id="A0A8J1LDY6"/>
<protein>
    <submittedName>
        <fullName evidence="12">Protein kinase 2-like</fullName>
    </submittedName>
</protein>
<dbReference type="InterPro" id="IPR011009">
    <property type="entry name" value="Kinase-like_dom_sf"/>
</dbReference>
<evidence type="ECO:0000256" key="3">
    <source>
        <dbReference type="ARBA" id="ARBA00022679"/>
    </source>
</evidence>
<evidence type="ECO:0000256" key="8">
    <source>
        <dbReference type="SAM" id="MobiDB-lite"/>
    </source>
</evidence>
<feature type="compositionally biased region" description="Basic and acidic residues" evidence="8">
    <location>
        <begin position="283"/>
        <end position="306"/>
    </location>
</feature>
<dbReference type="SMART" id="SM00220">
    <property type="entry name" value="S_TKc"/>
    <property type="match status" value="1"/>
</dbReference>
<dbReference type="OrthoDB" id="341578at2759"/>
<keyword evidence="4 7" id="KW-0547">Nucleotide-binding</keyword>
<evidence type="ECO:0000256" key="4">
    <source>
        <dbReference type="ARBA" id="ARBA00022741"/>
    </source>
</evidence>
<dbReference type="PANTHER" id="PTHR24351">
    <property type="entry name" value="RIBOSOMAL PROTEIN S6 KINASE"/>
    <property type="match status" value="1"/>
</dbReference>
<dbReference type="InterPro" id="IPR017441">
    <property type="entry name" value="Protein_kinase_ATP_BS"/>
</dbReference>
<gene>
    <name evidence="12" type="primary">LOC121396400</name>
</gene>
<dbReference type="InterPro" id="IPR000961">
    <property type="entry name" value="AGC-kinase_C"/>
</dbReference>
<feature type="domain" description="AGC-kinase C-terminal" evidence="10">
    <location>
        <begin position="691"/>
        <end position="754"/>
    </location>
</feature>
<organism evidence="11 12">
    <name type="scientific">Xenopus laevis</name>
    <name type="common">African clawed frog</name>
    <dbReference type="NCBI Taxonomy" id="8355"/>
    <lineage>
        <taxon>Eukaryota</taxon>
        <taxon>Metazoa</taxon>
        <taxon>Chordata</taxon>
        <taxon>Craniata</taxon>
        <taxon>Vertebrata</taxon>
        <taxon>Euteleostomi</taxon>
        <taxon>Amphibia</taxon>
        <taxon>Batrachia</taxon>
        <taxon>Anura</taxon>
        <taxon>Pipoidea</taxon>
        <taxon>Pipidae</taxon>
        <taxon>Xenopodinae</taxon>
        <taxon>Xenopus</taxon>
        <taxon>Xenopus</taxon>
    </lineage>
</organism>
<dbReference type="InterPro" id="IPR008271">
    <property type="entry name" value="Ser/Thr_kinase_AS"/>
</dbReference>
<keyword evidence="2" id="KW-0597">Phosphoprotein</keyword>
<dbReference type="RefSeq" id="XP_041427209.1">
    <property type="nucleotide sequence ID" value="XM_041571275.1"/>
</dbReference>
<name>A0A8J1LDY6_XENLA</name>
<feature type="compositionally biased region" description="Basic and acidic residues" evidence="8">
    <location>
        <begin position="373"/>
        <end position="384"/>
    </location>
</feature>
<evidence type="ECO:0000313" key="11">
    <source>
        <dbReference type="Proteomes" id="UP000186698"/>
    </source>
</evidence>
<feature type="compositionally biased region" description="Basic and acidic residues" evidence="8">
    <location>
        <begin position="334"/>
        <end position="344"/>
    </location>
</feature>
<dbReference type="InterPro" id="IPR045270">
    <property type="entry name" value="STKc_AGC"/>
</dbReference>
<feature type="compositionally biased region" description="Basic and acidic residues" evidence="8">
    <location>
        <begin position="216"/>
        <end position="225"/>
    </location>
</feature>
<dbReference type="PROSITE" id="PS50011">
    <property type="entry name" value="PROTEIN_KINASE_DOM"/>
    <property type="match status" value="2"/>
</dbReference>
<dbReference type="GO" id="GO:0005634">
    <property type="term" value="C:nucleus"/>
    <property type="evidence" value="ECO:0000318"/>
    <property type="project" value="GO_Central"/>
</dbReference>
<keyword evidence="3" id="KW-0808">Transferase</keyword>
<keyword evidence="1" id="KW-0723">Serine/threonine-protein kinase</keyword>
<sequence>MIVGCKNFSACCMKARSSLAIPASNIGSTFTWDSIFQGMRLLGNIRPRIMRGSHSFGTSHRQLTLNILLDHQGHVKICDFSLVKQSIFDGDLTTGWAGIIEYMSPEILKRKAYNATVDWWLFGVTICEMATGMSPFNNSDTKELINSIKFCDPELLDWLDEDLKHLLGQVNTRDLNRYDSWCDSVRERRSRRESSSGFQENMKRIHSNSIDSDPPPSKEKKRREDHEEEQEESQKEKIESSLEEQLSEKGCREESIPSGFKDSDPQPSKVKKRKEDHEEEGEENQKERRESSLEKQLPEKGCREESIPSGFKDSDPQPSKVKKRRKEHEEEGEENQKEKRESSLEKQLPGKGCREESILSGLKDSDPQSSKVKKSEDHEEEEGKKQKKKRERSVDDHLQVECYREKKRRRQETDEGEAGPVSAEAQPSRLNPLSISSYNFYSKLGAGGYGKVMLASLGDRRPYVAVKSVGKRELPDYSSLLSESQVLNIGRHSPFLCQGFAAFQTQWHAFFVMEYLSGGSLEDELKRHGTLPIERVRFHSAEMICGLQYLHGLGIIHRDIKPMNVLLDHQGHVKICDFGLAKQSIFDGDLTTGRAGTIEYMAPEMLNRKTYNAAVDWWSFGITICKITTGMSPFHNSGNMDQLISSIKNHEPNIPDWLDEDLKHLLGQLLEKNRKQRLGVRGNIRCHPFYKAIDWVALEEEGLQPPYQPRTPPPDLFQPCKEKLSFLEYKEDEGTSGGSDTIPGFSFQSSTWLT</sequence>
<feature type="compositionally biased region" description="Basic and acidic residues" evidence="8">
    <location>
        <begin position="232"/>
        <end position="255"/>
    </location>
</feature>
<dbReference type="SUPFAM" id="SSF56112">
    <property type="entry name" value="Protein kinase-like (PK-like)"/>
    <property type="match status" value="2"/>
</dbReference>
<dbReference type="FunFam" id="1.10.510.10:FF:001110">
    <property type="entry name" value="AGC family protein kinase"/>
    <property type="match status" value="1"/>
</dbReference>
<feature type="compositionally biased region" description="Basic and acidic residues" evidence="8">
    <location>
        <begin position="392"/>
        <end position="404"/>
    </location>
</feature>
<evidence type="ECO:0000259" key="9">
    <source>
        <dbReference type="PROSITE" id="PS50011"/>
    </source>
</evidence>
<dbReference type="Pfam" id="PF00069">
    <property type="entry name" value="Pkinase"/>
    <property type="match status" value="2"/>
</dbReference>
<evidence type="ECO:0000313" key="12">
    <source>
        <dbReference type="RefSeq" id="XP_041427209.1"/>
    </source>
</evidence>
<dbReference type="GO" id="GO:0005737">
    <property type="term" value="C:cytoplasm"/>
    <property type="evidence" value="ECO:0000318"/>
    <property type="project" value="GO_Central"/>
</dbReference>
<accession>A0A8J1LDY6</accession>
<dbReference type="GO" id="GO:0004674">
    <property type="term" value="F:protein serine/threonine kinase activity"/>
    <property type="evidence" value="ECO:0000318"/>
    <property type="project" value="GO_Central"/>
</dbReference>
<dbReference type="Gene3D" id="1.10.510.10">
    <property type="entry name" value="Transferase(Phosphotransferase) domain 1"/>
    <property type="match status" value="2"/>
</dbReference>
<keyword evidence="5" id="KW-0418">Kinase</keyword>
<keyword evidence="6 7" id="KW-0067">ATP-binding</keyword>
<feature type="domain" description="Protein kinase" evidence="9">
    <location>
        <begin position="1"/>
        <end position="198"/>
    </location>
</feature>
<evidence type="ECO:0000256" key="7">
    <source>
        <dbReference type="PROSITE-ProRule" id="PRU10141"/>
    </source>
</evidence>
<dbReference type="Gene3D" id="3.30.200.20">
    <property type="entry name" value="Phosphorylase Kinase, domain 1"/>
    <property type="match status" value="2"/>
</dbReference>
<keyword evidence="11" id="KW-1185">Reference proteome</keyword>
<dbReference type="CDD" id="cd05123">
    <property type="entry name" value="STKc_AGC"/>
    <property type="match status" value="1"/>
</dbReference>
<dbReference type="GO" id="GO:0005524">
    <property type="term" value="F:ATP binding"/>
    <property type="evidence" value="ECO:0007669"/>
    <property type="project" value="UniProtKB-UniRule"/>
</dbReference>
<dbReference type="GeneID" id="121396400"/>
<dbReference type="PROSITE" id="PS51285">
    <property type="entry name" value="AGC_KINASE_CTER"/>
    <property type="match status" value="1"/>
</dbReference>
<dbReference type="InterPro" id="IPR000719">
    <property type="entry name" value="Prot_kinase_dom"/>
</dbReference>
<dbReference type="PROSITE" id="PS00107">
    <property type="entry name" value="PROTEIN_KINASE_ATP"/>
    <property type="match status" value="1"/>
</dbReference>